<dbReference type="InterPro" id="IPR012312">
    <property type="entry name" value="Hemerythrin-like"/>
</dbReference>
<dbReference type="Gene3D" id="1.20.120.520">
    <property type="entry name" value="nmb1532 protein domain like"/>
    <property type="match status" value="1"/>
</dbReference>
<dbReference type="PANTHER" id="PTHR35585">
    <property type="entry name" value="HHE DOMAIN PROTEIN (AFU_ORTHOLOGUE AFUA_4G00730)"/>
    <property type="match status" value="1"/>
</dbReference>
<accession>A0ABP8WP87</accession>
<evidence type="ECO:0000256" key="1">
    <source>
        <dbReference type="SAM" id="MobiDB-lite"/>
    </source>
</evidence>
<comment type="caution">
    <text evidence="3">The sequence shown here is derived from an EMBL/GenBank/DDBJ whole genome shotgun (WGS) entry which is preliminary data.</text>
</comment>
<dbReference type="Pfam" id="PF01814">
    <property type="entry name" value="Hemerythrin"/>
    <property type="match status" value="1"/>
</dbReference>
<organism evidence="3 4">
    <name type="scientific">Pseudonocardia yuanmonensis</name>
    <dbReference type="NCBI Taxonomy" id="1095914"/>
    <lineage>
        <taxon>Bacteria</taxon>
        <taxon>Bacillati</taxon>
        <taxon>Actinomycetota</taxon>
        <taxon>Actinomycetes</taxon>
        <taxon>Pseudonocardiales</taxon>
        <taxon>Pseudonocardiaceae</taxon>
        <taxon>Pseudonocardia</taxon>
    </lineage>
</organism>
<reference evidence="4" key="1">
    <citation type="journal article" date="2019" name="Int. J. Syst. Evol. Microbiol.">
        <title>The Global Catalogue of Microorganisms (GCM) 10K type strain sequencing project: providing services to taxonomists for standard genome sequencing and annotation.</title>
        <authorList>
            <consortium name="The Broad Institute Genomics Platform"/>
            <consortium name="The Broad Institute Genome Sequencing Center for Infectious Disease"/>
            <person name="Wu L."/>
            <person name="Ma J."/>
        </authorList>
    </citation>
    <scope>NUCLEOTIDE SEQUENCE [LARGE SCALE GENOMIC DNA]</scope>
    <source>
        <strain evidence="4">JCM 18055</strain>
    </source>
</reference>
<feature type="domain" description="Hemerythrin-like" evidence="2">
    <location>
        <begin position="16"/>
        <end position="132"/>
    </location>
</feature>
<name>A0ABP8WP87_9PSEU</name>
<feature type="compositionally biased region" description="Basic and acidic residues" evidence="1">
    <location>
        <begin position="182"/>
        <end position="194"/>
    </location>
</feature>
<evidence type="ECO:0000259" key="2">
    <source>
        <dbReference type="Pfam" id="PF01814"/>
    </source>
</evidence>
<feature type="region of interest" description="Disordered" evidence="1">
    <location>
        <begin position="153"/>
        <end position="194"/>
    </location>
</feature>
<dbReference type="RefSeq" id="WP_345381410.1">
    <property type="nucleotide sequence ID" value="NZ_BAABIC010000010.1"/>
</dbReference>
<protein>
    <submittedName>
        <fullName evidence="3">Hemerythrin domain-containing protein</fullName>
    </submittedName>
</protein>
<evidence type="ECO:0000313" key="3">
    <source>
        <dbReference type="EMBL" id="GAA4693156.1"/>
    </source>
</evidence>
<gene>
    <name evidence="3" type="ORF">GCM10023215_32940</name>
</gene>
<dbReference type="PANTHER" id="PTHR35585:SF1">
    <property type="entry name" value="HHE DOMAIN PROTEIN (AFU_ORTHOLOGUE AFUA_4G00730)"/>
    <property type="match status" value="1"/>
</dbReference>
<dbReference type="Proteomes" id="UP001500325">
    <property type="component" value="Unassembled WGS sequence"/>
</dbReference>
<dbReference type="EMBL" id="BAABIC010000010">
    <property type="protein sequence ID" value="GAA4693156.1"/>
    <property type="molecule type" value="Genomic_DNA"/>
</dbReference>
<proteinExistence type="predicted"/>
<sequence>MTETVARDDVPSGADVVDELTRDHHEVLELLERITATRVAQERRDMADTAIAEVVRHSVAEEMYVYPAMSDALDRGADTVEHDKEEHNKLERIMKDLEGVDGDDPRFDTLVADFTRALRHHAEDEETEQFPRMREAIPQEQLVELRRKVEAAKKIAPTRPHPDSPNAELFHKMAGPGVGLVDRLRDRLSNRSTG</sequence>
<keyword evidence="4" id="KW-1185">Reference proteome</keyword>
<evidence type="ECO:0000313" key="4">
    <source>
        <dbReference type="Proteomes" id="UP001500325"/>
    </source>
</evidence>